<reference evidence="5 6" key="1">
    <citation type="submission" date="2020-06" db="EMBL/GenBank/DDBJ databases">
        <title>Genome mining for natural products.</title>
        <authorList>
            <person name="Zhang B."/>
            <person name="Shi J."/>
            <person name="Ge H."/>
        </authorList>
    </citation>
    <scope>NUCLEOTIDE SEQUENCE [LARGE SCALE GENOMIC DNA]</scope>
    <source>
        <strain evidence="5 6">NA00687</strain>
    </source>
</reference>
<dbReference type="PANTHER" id="PTHR30487:SF0">
    <property type="entry name" value="PREPILIN LEADER PEPTIDASE_N-METHYLTRANSFERASE-RELATED"/>
    <property type="match status" value="1"/>
</dbReference>
<dbReference type="PRINTS" id="PR00864">
    <property type="entry name" value="PREPILNPTASE"/>
</dbReference>
<keyword evidence="3" id="KW-0812">Transmembrane</keyword>
<feature type="transmembrane region" description="Helical" evidence="3">
    <location>
        <begin position="159"/>
        <end position="181"/>
    </location>
</feature>
<feature type="transmembrane region" description="Helical" evidence="3">
    <location>
        <begin position="78"/>
        <end position="96"/>
    </location>
</feature>
<dbReference type="EMBL" id="CP054929">
    <property type="protein sequence ID" value="QKW52086.1"/>
    <property type="molecule type" value="Genomic_DNA"/>
</dbReference>
<dbReference type="RefSeq" id="WP_176163792.1">
    <property type="nucleotide sequence ID" value="NZ_CP054929.1"/>
</dbReference>
<sequence>MHALLIALAAGYGIAAGLLAARPLFRLAVQPDEPWRAACPDGHPITGPAAGWLGLARCGPCGRATDAGASPGAYGPNGVLVAGVCALACAGLAAAVGSRPELAVWLLLVPLSVVLAGVDLAVHRLPDVLTLPMALGSAALLGGAALVPGAAGSWSRAVFGGLALGAAYFVLFLINPAGMGFGDVKLAVTLGVALGWYGWDVLFLGAFTGLLLGAFYGVALVLTRRASRKAALAFGPFMIIGAGAGVLLGGLAAG</sequence>
<comment type="similarity">
    <text evidence="1 2">Belongs to the peptidase A24 family.</text>
</comment>
<dbReference type="Pfam" id="PF01478">
    <property type="entry name" value="Peptidase_A24"/>
    <property type="match status" value="1"/>
</dbReference>
<evidence type="ECO:0000256" key="2">
    <source>
        <dbReference type="RuleBase" id="RU003793"/>
    </source>
</evidence>
<evidence type="ECO:0000256" key="3">
    <source>
        <dbReference type="SAM" id="Phobius"/>
    </source>
</evidence>
<dbReference type="InterPro" id="IPR014032">
    <property type="entry name" value="Peptidase_A24A_bac"/>
</dbReference>
<feature type="transmembrane region" description="Helical" evidence="3">
    <location>
        <begin position="128"/>
        <end position="147"/>
    </location>
</feature>
<dbReference type="InterPro" id="IPR050882">
    <property type="entry name" value="Prepilin_peptidase/N-MTase"/>
</dbReference>
<dbReference type="InterPro" id="IPR000045">
    <property type="entry name" value="Prepilin_IV_endopep_pep"/>
</dbReference>
<evidence type="ECO:0000259" key="4">
    <source>
        <dbReference type="Pfam" id="PF01478"/>
    </source>
</evidence>
<dbReference type="GO" id="GO:0005886">
    <property type="term" value="C:plasma membrane"/>
    <property type="evidence" value="ECO:0007669"/>
    <property type="project" value="TreeGrafter"/>
</dbReference>
<feature type="transmembrane region" description="Helical" evidence="3">
    <location>
        <begin position="103"/>
        <end position="122"/>
    </location>
</feature>
<gene>
    <name evidence="5" type="ORF">HUT08_23990</name>
</gene>
<feature type="transmembrane region" description="Helical" evidence="3">
    <location>
        <begin position="230"/>
        <end position="253"/>
    </location>
</feature>
<evidence type="ECO:0000313" key="5">
    <source>
        <dbReference type="EMBL" id="QKW52086.1"/>
    </source>
</evidence>
<keyword evidence="6" id="KW-1185">Reference proteome</keyword>
<name>A0A7H8NCJ9_9ACTN</name>
<dbReference type="PANTHER" id="PTHR30487">
    <property type="entry name" value="TYPE 4 PREPILIN-LIKE PROTEINS LEADER PEPTIDE-PROCESSING ENZYME"/>
    <property type="match status" value="1"/>
</dbReference>
<dbReference type="Proteomes" id="UP000509303">
    <property type="component" value="Chromosome"/>
</dbReference>
<dbReference type="GO" id="GO:0006465">
    <property type="term" value="P:signal peptide processing"/>
    <property type="evidence" value="ECO:0007669"/>
    <property type="project" value="TreeGrafter"/>
</dbReference>
<proteinExistence type="inferred from homology"/>
<evidence type="ECO:0000256" key="1">
    <source>
        <dbReference type="ARBA" id="ARBA00005801"/>
    </source>
</evidence>
<organism evidence="5 6">
    <name type="scientific">Streptomyces buecherae</name>
    <dbReference type="NCBI Taxonomy" id="2763006"/>
    <lineage>
        <taxon>Bacteria</taxon>
        <taxon>Bacillati</taxon>
        <taxon>Actinomycetota</taxon>
        <taxon>Actinomycetes</taxon>
        <taxon>Kitasatosporales</taxon>
        <taxon>Streptomycetaceae</taxon>
        <taxon>Streptomyces</taxon>
    </lineage>
</organism>
<dbReference type="Gene3D" id="1.20.120.1220">
    <property type="match status" value="1"/>
</dbReference>
<feature type="transmembrane region" description="Helical" evidence="3">
    <location>
        <begin position="201"/>
        <end position="223"/>
    </location>
</feature>
<feature type="domain" description="Prepilin type IV endopeptidase peptidase" evidence="4">
    <location>
        <begin position="107"/>
        <end position="217"/>
    </location>
</feature>
<keyword evidence="3" id="KW-0472">Membrane</keyword>
<dbReference type="GO" id="GO:0004190">
    <property type="term" value="F:aspartic-type endopeptidase activity"/>
    <property type="evidence" value="ECO:0007669"/>
    <property type="project" value="InterPro"/>
</dbReference>
<accession>A0A7H8NCJ9</accession>
<protein>
    <submittedName>
        <fullName evidence="5">Prepilin peptidase</fullName>
    </submittedName>
</protein>
<keyword evidence="3" id="KW-1133">Transmembrane helix</keyword>
<evidence type="ECO:0000313" key="6">
    <source>
        <dbReference type="Proteomes" id="UP000509303"/>
    </source>
</evidence>
<dbReference type="AlphaFoldDB" id="A0A7H8NCJ9"/>